<dbReference type="EMBL" id="KL363192">
    <property type="protein sequence ID" value="KFD56660.1"/>
    <property type="molecule type" value="Genomic_DNA"/>
</dbReference>
<evidence type="ECO:0000313" key="4">
    <source>
        <dbReference type="Proteomes" id="UP000030764"/>
    </source>
</evidence>
<evidence type="ECO:0000313" key="2">
    <source>
        <dbReference type="EMBL" id="KFD56660.1"/>
    </source>
</evidence>
<name>A0A085NBJ5_9BILA</name>
<sequence>MKPLESDPCVYSVPGTDGAFKLVAIYVDDTFVLSNDIKWIKDVKTELAKTFKVRNLGPISYGLGSSNKMRKEGQFQCPNACTS</sequence>
<dbReference type="Proteomes" id="UP000030764">
    <property type="component" value="Unassembled WGS sequence"/>
</dbReference>
<dbReference type="Proteomes" id="UP000030758">
    <property type="component" value="Unassembled WGS sequence"/>
</dbReference>
<dbReference type="AlphaFoldDB" id="A0A085NBJ5"/>
<evidence type="ECO:0000313" key="3">
    <source>
        <dbReference type="EMBL" id="KFD66841.1"/>
    </source>
</evidence>
<gene>
    <name evidence="2" type="ORF">M513_02336</name>
    <name evidence="3" type="ORF">M514_02336</name>
</gene>
<reference evidence="3 4" key="1">
    <citation type="journal article" date="2014" name="Nat. Genet.">
        <title>Genome and transcriptome of the porcine whipworm Trichuris suis.</title>
        <authorList>
            <person name="Jex A.R."/>
            <person name="Nejsum P."/>
            <person name="Schwarz E.M."/>
            <person name="Hu L."/>
            <person name="Young N.D."/>
            <person name="Hall R.S."/>
            <person name="Korhonen P.K."/>
            <person name="Liao S."/>
            <person name="Thamsborg S."/>
            <person name="Xia J."/>
            <person name="Xu P."/>
            <person name="Wang S."/>
            <person name="Scheerlinck J.P."/>
            <person name="Hofmann A."/>
            <person name="Sternberg P.W."/>
            <person name="Wang J."/>
            <person name="Gasser R.B."/>
        </authorList>
    </citation>
    <scope>NUCLEOTIDE SEQUENCE [LARGE SCALE GENOMIC DNA]</scope>
    <source>
        <strain evidence="3">DCEP-RM93F</strain>
        <strain evidence="2">DCEP-RM93M</strain>
    </source>
</reference>
<accession>A0A085NBJ5</accession>
<organism evidence="3">
    <name type="scientific">Trichuris suis</name>
    <name type="common">pig whipworm</name>
    <dbReference type="NCBI Taxonomy" id="68888"/>
    <lineage>
        <taxon>Eukaryota</taxon>
        <taxon>Metazoa</taxon>
        <taxon>Ecdysozoa</taxon>
        <taxon>Nematoda</taxon>
        <taxon>Enoplea</taxon>
        <taxon>Dorylaimia</taxon>
        <taxon>Trichinellida</taxon>
        <taxon>Trichuridae</taxon>
        <taxon>Trichuris</taxon>
    </lineage>
</organism>
<dbReference type="InterPro" id="IPR013103">
    <property type="entry name" value="RVT_2"/>
</dbReference>
<feature type="domain" description="Reverse transcriptase Ty1/copia-type" evidence="1">
    <location>
        <begin position="21"/>
        <end position="65"/>
    </location>
</feature>
<protein>
    <recommendedName>
        <fullName evidence="1">Reverse transcriptase Ty1/copia-type domain-containing protein</fullName>
    </recommendedName>
</protein>
<proteinExistence type="predicted"/>
<dbReference type="Pfam" id="PF07727">
    <property type="entry name" value="RVT_2"/>
    <property type="match status" value="1"/>
</dbReference>
<evidence type="ECO:0000259" key="1">
    <source>
        <dbReference type="Pfam" id="PF07727"/>
    </source>
</evidence>
<keyword evidence="4" id="KW-1185">Reference proteome</keyword>
<dbReference type="EMBL" id="KL367520">
    <property type="protein sequence ID" value="KFD66841.1"/>
    <property type="molecule type" value="Genomic_DNA"/>
</dbReference>